<reference evidence="3" key="1">
    <citation type="journal article" date="2020" name="Stud. Mycol.">
        <title>101 Dothideomycetes genomes: a test case for predicting lifestyles and emergence of pathogens.</title>
        <authorList>
            <person name="Haridas S."/>
            <person name="Albert R."/>
            <person name="Binder M."/>
            <person name="Bloem J."/>
            <person name="Labutti K."/>
            <person name="Salamov A."/>
            <person name="Andreopoulos B."/>
            <person name="Baker S."/>
            <person name="Barry K."/>
            <person name="Bills G."/>
            <person name="Bluhm B."/>
            <person name="Cannon C."/>
            <person name="Castanera R."/>
            <person name="Culley D."/>
            <person name="Daum C."/>
            <person name="Ezra D."/>
            <person name="Gonzalez J."/>
            <person name="Henrissat B."/>
            <person name="Kuo A."/>
            <person name="Liang C."/>
            <person name="Lipzen A."/>
            <person name="Lutzoni F."/>
            <person name="Magnuson J."/>
            <person name="Mondo S."/>
            <person name="Nolan M."/>
            <person name="Ohm R."/>
            <person name="Pangilinan J."/>
            <person name="Park H.-J."/>
            <person name="Ramirez L."/>
            <person name="Alfaro M."/>
            <person name="Sun H."/>
            <person name="Tritt A."/>
            <person name="Yoshinaga Y."/>
            <person name="Zwiers L.-H."/>
            <person name="Turgeon B."/>
            <person name="Goodwin S."/>
            <person name="Spatafora J."/>
            <person name="Crous P."/>
            <person name="Grigoriev I."/>
        </authorList>
    </citation>
    <scope>NUCLEOTIDE SEQUENCE</scope>
    <source>
        <strain evidence="3">CBS 122368</strain>
    </source>
</reference>
<feature type="transmembrane region" description="Helical" evidence="2">
    <location>
        <begin position="84"/>
        <end position="102"/>
    </location>
</feature>
<organism evidence="3 4">
    <name type="scientific">Trematosphaeria pertusa</name>
    <dbReference type="NCBI Taxonomy" id="390896"/>
    <lineage>
        <taxon>Eukaryota</taxon>
        <taxon>Fungi</taxon>
        <taxon>Dikarya</taxon>
        <taxon>Ascomycota</taxon>
        <taxon>Pezizomycotina</taxon>
        <taxon>Dothideomycetes</taxon>
        <taxon>Pleosporomycetidae</taxon>
        <taxon>Pleosporales</taxon>
        <taxon>Massarineae</taxon>
        <taxon>Trematosphaeriaceae</taxon>
        <taxon>Trematosphaeria</taxon>
    </lineage>
</organism>
<evidence type="ECO:0000256" key="2">
    <source>
        <dbReference type="SAM" id="Phobius"/>
    </source>
</evidence>
<evidence type="ECO:0000313" key="3">
    <source>
        <dbReference type="EMBL" id="KAF2255631.1"/>
    </source>
</evidence>
<evidence type="ECO:0000256" key="1">
    <source>
        <dbReference type="SAM" id="MobiDB-lite"/>
    </source>
</evidence>
<dbReference type="GeneID" id="54579236"/>
<proteinExistence type="predicted"/>
<name>A0A6A6IYI8_9PLEO</name>
<dbReference type="RefSeq" id="XP_033690635.1">
    <property type="nucleotide sequence ID" value="XM_033825906.1"/>
</dbReference>
<keyword evidence="2" id="KW-0812">Transmembrane</keyword>
<evidence type="ECO:0000313" key="4">
    <source>
        <dbReference type="Proteomes" id="UP000800094"/>
    </source>
</evidence>
<dbReference type="EMBL" id="ML987189">
    <property type="protein sequence ID" value="KAF2255631.1"/>
    <property type="molecule type" value="Genomic_DNA"/>
</dbReference>
<dbReference type="Proteomes" id="UP000800094">
    <property type="component" value="Unassembled WGS sequence"/>
</dbReference>
<sequence>MQLALLVRPEGDKVRPSWIEWGTAALRMRHSRTNARQPRMDAQGPTGRPSDTLFQATGQRKHDWSPAASSTLESRRSPSSHRKISWSIILGTTMFWTISVFHSTCGRQDSKRWCRRDGNVLEKVLS</sequence>
<keyword evidence="4" id="KW-1185">Reference proteome</keyword>
<protein>
    <submittedName>
        <fullName evidence="3">Uncharacterized protein</fullName>
    </submittedName>
</protein>
<dbReference type="AlphaFoldDB" id="A0A6A6IYI8"/>
<feature type="region of interest" description="Disordered" evidence="1">
    <location>
        <begin position="29"/>
        <end position="82"/>
    </location>
</feature>
<accession>A0A6A6IYI8</accession>
<keyword evidence="2" id="KW-1133">Transmembrane helix</keyword>
<gene>
    <name evidence="3" type="ORF">BU26DRAFT_4861</name>
</gene>
<keyword evidence="2" id="KW-0472">Membrane</keyword>